<evidence type="ECO:0000256" key="2">
    <source>
        <dbReference type="ARBA" id="ARBA00022692"/>
    </source>
</evidence>
<keyword evidence="7" id="KW-1185">Reference proteome</keyword>
<gene>
    <name evidence="6" type="ORF">HD556DRAFT_375317</name>
</gene>
<sequence>MLQRLAASRSKWRDTIINTRRWLHSGDSQAAQSYTARKNSWFSPTILVLGFIPVFTFALGTWQMQRLQWKVALIDELQEKLHREPIFLPKRVNLSVVPEFVYRRVLLRGRWDHKHSMLLGPRVREGSHGYHVVTPLIRSDGSTVLVDRGFVAKEFADADTFERGETGEIVVLGMLRTSHTRNSFTPDNKPTEGTWYWADVDAMADYAGGEAKNVQPVFVEQIYEGSSQDATLRLSKGIPLGRAASVDVRNAHLSYVITWFSLSAFTTAMLVRLVLKRRAQNHHRPLPRQ</sequence>
<dbReference type="InterPro" id="IPR002994">
    <property type="entry name" value="Surf1/Shy1"/>
</dbReference>
<reference evidence="6" key="1">
    <citation type="journal article" date="2020" name="New Phytol.">
        <title>Comparative genomics reveals dynamic genome evolution in host specialist ectomycorrhizal fungi.</title>
        <authorList>
            <person name="Lofgren L.A."/>
            <person name="Nguyen N.H."/>
            <person name="Vilgalys R."/>
            <person name="Ruytinx J."/>
            <person name="Liao H.L."/>
            <person name="Branco S."/>
            <person name="Kuo A."/>
            <person name="LaButti K."/>
            <person name="Lipzen A."/>
            <person name="Andreopoulos W."/>
            <person name="Pangilinan J."/>
            <person name="Riley R."/>
            <person name="Hundley H."/>
            <person name="Na H."/>
            <person name="Barry K."/>
            <person name="Grigoriev I.V."/>
            <person name="Stajich J.E."/>
            <person name="Kennedy P.G."/>
        </authorList>
    </citation>
    <scope>NUCLEOTIDE SEQUENCE</scope>
    <source>
        <strain evidence="6">S12</strain>
    </source>
</reference>
<protein>
    <recommendedName>
        <fullName evidence="5">SURF1-like protein</fullName>
    </recommendedName>
</protein>
<keyword evidence="3 5" id="KW-1133">Transmembrane helix</keyword>
<evidence type="ECO:0000313" key="7">
    <source>
        <dbReference type="Proteomes" id="UP000719766"/>
    </source>
</evidence>
<comment type="subcellular location">
    <subcellularLocation>
        <location evidence="1">Membrane</location>
    </subcellularLocation>
    <subcellularLocation>
        <location evidence="5">Mitochondrion inner membrane</location>
        <topology evidence="5">Multi-pass membrane protein</topology>
    </subcellularLocation>
</comment>
<evidence type="ECO:0000256" key="1">
    <source>
        <dbReference type="ARBA" id="ARBA00004370"/>
    </source>
</evidence>
<dbReference type="AlphaFoldDB" id="A0A9P7ASU3"/>
<comment type="caution">
    <text evidence="6">The sequence shown here is derived from an EMBL/GenBank/DDBJ whole genome shotgun (WGS) entry which is preliminary data.</text>
</comment>
<dbReference type="CDD" id="cd06662">
    <property type="entry name" value="SURF1"/>
    <property type="match status" value="1"/>
</dbReference>
<dbReference type="Pfam" id="PF02104">
    <property type="entry name" value="SURF1"/>
    <property type="match status" value="1"/>
</dbReference>
<evidence type="ECO:0000313" key="6">
    <source>
        <dbReference type="EMBL" id="KAG1795792.1"/>
    </source>
</evidence>
<comment type="similarity">
    <text evidence="5">Belongs to the SURF1 family.</text>
</comment>
<dbReference type="PANTHER" id="PTHR23427:SF2">
    <property type="entry name" value="SURFEIT LOCUS PROTEIN 1"/>
    <property type="match status" value="1"/>
</dbReference>
<dbReference type="GeneID" id="64604182"/>
<feature type="transmembrane region" description="Helical" evidence="5">
    <location>
        <begin position="253"/>
        <end position="275"/>
    </location>
</feature>
<accession>A0A9P7ASU3</accession>
<dbReference type="GO" id="GO:0005743">
    <property type="term" value="C:mitochondrial inner membrane"/>
    <property type="evidence" value="ECO:0007669"/>
    <property type="project" value="UniProtKB-SubCell"/>
</dbReference>
<evidence type="ECO:0000256" key="5">
    <source>
        <dbReference type="RuleBase" id="RU363076"/>
    </source>
</evidence>
<keyword evidence="4 5" id="KW-0472">Membrane</keyword>
<dbReference type="PANTHER" id="PTHR23427">
    <property type="entry name" value="SURFEIT LOCUS PROTEIN"/>
    <property type="match status" value="1"/>
</dbReference>
<name>A0A9P7ASU3_9AGAM</name>
<dbReference type="Proteomes" id="UP000719766">
    <property type="component" value="Unassembled WGS sequence"/>
</dbReference>
<dbReference type="PROSITE" id="PS50895">
    <property type="entry name" value="SURF1"/>
    <property type="match status" value="1"/>
</dbReference>
<dbReference type="GO" id="GO:0033617">
    <property type="term" value="P:mitochondrial respiratory chain complex IV assembly"/>
    <property type="evidence" value="ECO:0007669"/>
    <property type="project" value="TreeGrafter"/>
</dbReference>
<organism evidence="6 7">
    <name type="scientific">Suillus plorans</name>
    <dbReference type="NCBI Taxonomy" id="116603"/>
    <lineage>
        <taxon>Eukaryota</taxon>
        <taxon>Fungi</taxon>
        <taxon>Dikarya</taxon>
        <taxon>Basidiomycota</taxon>
        <taxon>Agaricomycotina</taxon>
        <taxon>Agaricomycetes</taxon>
        <taxon>Agaricomycetidae</taxon>
        <taxon>Boletales</taxon>
        <taxon>Suillineae</taxon>
        <taxon>Suillaceae</taxon>
        <taxon>Suillus</taxon>
    </lineage>
</organism>
<dbReference type="InterPro" id="IPR045214">
    <property type="entry name" value="Surf1/Surf4"/>
</dbReference>
<dbReference type="EMBL" id="JABBWE010000021">
    <property type="protein sequence ID" value="KAG1795792.1"/>
    <property type="molecule type" value="Genomic_DNA"/>
</dbReference>
<keyword evidence="5" id="KW-0496">Mitochondrion</keyword>
<evidence type="ECO:0000256" key="4">
    <source>
        <dbReference type="ARBA" id="ARBA00023136"/>
    </source>
</evidence>
<comment type="function">
    <text evidence="5">Probably involved in the biogenesis of the COX complex.</text>
</comment>
<dbReference type="OrthoDB" id="10040024at2759"/>
<keyword evidence="5" id="KW-0999">Mitochondrion inner membrane</keyword>
<dbReference type="RefSeq" id="XP_041161546.1">
    <property type="nucleotide sequence ID" value="XM_041310418.1"/>
</dbReference>
<feature type="transmembrane region" description="Helical" evidence="5">
    <location>
        <begin position="41"/>
        <end position="62"/>
    </location>
</feature>
<evidence type="ECO:0000256" key="3">
    <source>
        <dbReference type="ARBA" id="ARBA00022989"/>
    </source>
</evidence>
<proteinExistence type="inferred from homology"/>
<keyword evidence="2 5" id="KW-0812">Transmembrane</keyword>